<keyword evidence="9" id="KW-1207">Sterol metabolism</keyword>
<comment type="function">
    <text evidence="3">Catalyzes the 1,3-allylic rearrangement of the homoallylic substrate isopentenyl (IPP) to its highly electrophilic allylic isomer, dimethylallyl diphosphate (DMAPP).</text>
</comment>
<dbReference type="InterPro" id="IPR011876">
    <property type="entry name" value="IsopentenylPP_isomerase_typ1"/>
</dbReference>
<sequence length="277" mass="31905">MATRAFSSKRPRYGSSATAWLSALRLFQRVVSMLSLGKCTLQLSFSRLLSSSASGRFQKMNPLQTNLPEDQCILVDANDSVIGEECKSKVHTVTEDGELLLHRAFSVFLFNTHGELLLQKRSACKVTYANYYTNTCCSHPLANIPKECIEKDALGIRYAAQRRLQIELGIPPEQAKPEEFKYLTRIHYFDKGDGKFGEHEIDYILFLQKDVTLDINPDEVSEVKYIKREDFKHFISNLNEPITPWFALIAKNQLHKWWANLDQLEKFQDHGKIHKYV</sequence>
<evidence type="ECO:0000256" key="12">
    <source>
        <dbReference type="ARBA" id="ARBA00023098"/>
    </source>
</evidence>
<accession>A0AAE1LX56</accession>
<evidence type="ECO:0000256" key="3">
    <source>
        <dbReference type="ARBA" id="ARBA00003951"/>
    </source>
</evidence>
<evidence type="ECO:0000256" key="1">
    <source>
        <dbReference type="ARBA" id="ARBA00000374"/>
    </source>
</evidence>
<evidence type="ECO:0000256" key="14">
    <source>
        <dbReference type="ARBA" id="ARBA00023235"/>
    </source>
</evidence>
<protein>
    <recommendedName>
        <fullName evidence="6">isopentenyl-diphosphate Delta-isomerase</fullName>
        <ecNumber evidence="6">5.3.3.2</ecNumber>
    </recommendedName>
</protein>
<keyword evidence="7" id="KW-0444">Lipid biosynthesis</keyword>
<dbReference type="InterPro" id="IPR015797">
    <property type="entry name" value="NUDIX_hydrolase-like_dom_sf"/>
</dbReference>
<evidence type="ECO:0000256" key="11">
    <source>
        <dbReference type="ARBA" id="ARBA00022955"/>
    </source>
</evidence>
<evidence type="ECO:0000256" key="8">
    <source>
        <dbReference type="ARBA" id="ARBA00022723"/>
    </source>
</evidence>
<comment type="pathway">
    <text evidence="4">Isoprenoid biosynthesis; dimethylallyl diphosphate biosynthesis; dimethylallyl diphosphate from isopentenyl diphosphate: step 1/1.</text>
</comment>
<keyword evidence="14" id="KW-0413">Isomerase</keyword>
<reference evidence="16" key="1">
    <citation type="submission" date="2021-07" db="EMBL/GenBank/DDBJ databases">
        <authorList>
            <person name="Catto M.A."/>
            <person name="Jacobson A."/>
            <person name="Kennedy G."/>
            <person name="Labadie P."/>
            <person name="Hunt B.G."/>
            <person name="Srinivasan R."/>
        </authorList>
    </citation>
    <scope>NUCLEOTIDE SEQUENCE</scope>
    <source>
        <strain evidence="16">PL_HMW_Pooled</strain>
        <tissue evidence="16">Head</tissue>
    </source>
</reference>
<evidence type="ECO:0000259" key="15">
    <source>
        <dbReference type="PROSITE" id="PS51462"/>
    </source>
</evidence>
<keyword evidence="9" id="KW-0153">Cholesterol metabolism</keyword>
<keyword evidence="17" id="KW-1185">Reference proteome</keyword>
<keyword evidence="9" id="KW-0753">Steroid metabolism</keyword>
<dbReference type="Proteomes" id="UP001219518">
    <property type="component" value="Unassembled WGS sequence"/>
</dbReference>
<evidence type="ECO:0000256" key="4">
    <source>
        <dbReference type="ARBA" id="ARBA00004826"/>
    </source>
</evidence>
<dbReference type="NCBIfam" id="TIGR02150">
    <property type="entry name" value="IPP_isom_1"/>
    <property type="match status" value="1"/>
</dbReference>
<evidence type="ECO:0000256" key="6">
    <source>
        <dbReference type="ARBA" id="ARBA00012057"/>
    </source>
</evidence>
<keyword evidence="10" id="KW-0460">Magnesium</keyword>
<dbReference type="PANTHER" id="PTHR10885:SF0">
    <property type="entry name" value="ISOPENTENYL-DIPHOSPHATE DELTA-ISOMERASE"/>
    <property type="match status" value="1"/>
</dbReference>
<evidence type="ECO:0000256" key="13">
    <source>
        <dbReference type="ARBA" id="ARBA00023229"/>
    </source>
</evidence>
<organism evidence="16 17">
    <name type="scientific">Frankliniella fusca</name>
    <dbReference type="NCBI Taxonomy" id="407009"/>
    <lineage>
        <taxon>Eukaryota</taxon>
        <taxon>Metazoa</taxon>
        <taxon>Ecdysozoa</taxon>
        <taxon>Arthropoda</taxon>
        <taxon>Hexapoda</taxon>
        <taxon>Insecta</taxon>
        <taxon>Pterygota</taxon>
        <taxon>Neoptera</taxon>
        <taxon>Paraneoptera</taxon>
        <taxon>Thysanoptera</taxon>
        <taxon>Terebrantia</taxon>
        <taxon>Thripoidea</taxon>
        <taxon>Thripidae</taxon>
        <taxon>Frankliniella</taxon>
    </lineage>
</organism>
<keyword evidence="9" id="KW-0152">Cholesterol biosynthesis</keyword>
<dbReference type="SUPFAM" id="SSF55811">
    <property type="entry name" value="Nudix"/>
    <property type="match status" value="1"/>
</dbReference>
<dbReference type="GO" id="GO:0006695">
    <property type="term" value="P:cholesterol biosynthetic process"/>
    <property type="evidence" value="ECO:0007669"/>
    <property type="project" value="UniProtKB-KW"/>
</dbReference>
<dbReference type="PROSITE" id="PS51462">
    <property type="entry name" value="NUDIX"/>
    <property type="match status" value="1"/>
</dbReference>
<name>A0AAE1LX56_9NEOP</name>
<dbReference type="GO" id="GO:0009240">
    <property type="term" value="P:isopentenyl diphosphate biosynthetic process"/>
    <property type="evidence" value="ECO:0007669"/>
    <property type="project" value="TreeGrafter"/>
</dbReference>
<evidence type="ECO:0000256" key="7">
    <source>
        <dbReference type="ARBA" id="ARBA00022516"/>
    </source>
</evidence>
<keyword evidence="8" id="KW-0479">Metal-binding</keyword>
<reference evidence="16" key="2">
    <citation type="journal article" date="2023" name="BMC Genomics">
        <title>Pest status, molecular evolution, and epigenetic factors derived from the genome assembly of Frankliniella fusca, a thysanopteran phytovirus vector.</title>
        <authorList>
            <person name="Catto M.A."/>
            <person name="Labadie P.E."/>
            <person name="Jacobson A.L."/>
            <person name="Kennedy G.G."/>
            <person name="Srinivasan R."/>
            <person name="Hunt B.G."/>
        </authorList>
    </citation>
    <scope>NUCLEOTIDE SEQUENCE</scope>
    <source>
        <strain evidence="16">PL_HMW_Pooled</strain>
    </source>
</reference>
<keyword evidence="12" id="KW-0443">Lipid metabolism</keyword>
<comment type="caution">
    <text evidence="16">The sequence shown here is derived from an EMBL/GenBank/DDBJ whole genome shotgun (WGS) entry which is preliminary data.</text>
</comment>
<dbReference type="GO" id="GO:0046872">
    <property type="term" value="F:metal ion binding"/>
    <property type="evidence" value="ECO:0007669"/>
    <property type="project" value="UniProtKB-KW"/>
</dbReference>
<evidence type="ECO:0000256" key="9">
    <source>
        <dbReference type="ARBA" id="ARBA00022778"/>
    </source>
</evidence>
<dbReference type="AlphaFoldDB" id="A0AAE1LX56"/>
<evidence type="ECO:0000256" key="2">
    <source>
        <dbReference type="ARBA" id="ARBA00001946"/>
    </source>
</evidence>
<dbReference type="EC" id="5.3.3.2" evidence="6"/>
<evidence type="ECO:0000256" key="10">
    <source>
        <dbReference type="ARBA" id="ARBA00022842"/>
    </source>
</evidence>
<feature type="domain" description="Nudix hydrolase" evidence="15">
    <location>
        <begin position="100"/>
        <end position="248"/>
    </location>
</feature>
<dbReference type="EMBL" id="JAHWGI010001436">
    <property type="protein sequence ID" value="KAK3932482.1"/>
    <property type="molecule type" value="Genomic_DNA"/>
</dbReference>
<dbReference type="Pfam" id="PF00293">
    <property type="entry name" value="NUDIX"/>
    <property type="match status" value="1"/>
</dbReference>
<dbReference type="InterPro" id="IPR000086">
    <property type="entry name" value="NUDIX_hydrolase_dom"/>
</dbReference>
<dbReference type="GO" id="GO:0005737">
    <property type="term" value="C:cytoplasm"/>
    <property type="evidence" value="ECO:0007669"/>
    <property type="project" value="TreeGrafter"/>
</dbReference>
<keyword evidence="11" id="KW-0752">Steroid biosynthesis</keyword>
<dbReference type="FunFam" id="3.90.79.10:FF:000012">
    <property type="entry name" value="Isopentenyl-diphosphate Delta-isomerase 1"/>
    <property type="match status" value="1"/>
</dbReference>
<comment type="catalytic activity">
    <reaction evidence="1">
        <text>isopentenyl diphosphate = dimethylallyl diphosphate</text>
        <dbReference type="Rhea" id="RHEA:23284"/>
        <dbReference type="ChEBI" id="CHEBI:57623"/>
        <dbReference type="ChEBI" id="CHEBI:128769"/>
        <dbReference type="EC" id="5.3.3.2"/>
    </reaction>
</comment>
<evidence type="ECO:0000313" key="16">
    <source>
        <dbReference type="EMBL" id="KAK3932482.1"/>
    </source>
</evidence>
<dbReference type="PANTHER" id="PTHR10885">
    <property type="entry name" value="ISOPENTENYL-DIPHOSPHATE DELTA-ISOMERASE"/>
    <property type="match status" value="1"/>
</dbReference>
<gene>
    <name evidence="16" type="ORF">KUF71_012659</name>
</gene>
<dbReference type="CDD" id="cd02885">
    <property type="entry name" value="NUDIX_IPP_Isomerase"/>
    <property type="match status" value="1"/>
</dbReference>
<comment type="similarity">
    <text evidence="5">Belongs to the IPP isomerase type 1 family.</text>
</comment>
<evidence type="ECO:0000313" key="17">
    <source>
        <dbReference type="Proteomes" id="UP001219518"/>
    </source>
</evidence>
<evidence type="ECO:0000256" key="5">
    <source>
        <dbReference type="ARBA" id="ARBA00007579"/>
    </source>
</evidence>
<comment type="cofactor">
    <cofactor evidence="2">
        <name>Mg(2+)</name>
        <dbReference type="ChEBI" id="CHEBI:18420"/>
    </cofactor>
</comment>
<keyword evidence="13" id="KW-0414">Isoprene biosynthesis</keyword>
<keyword evidence="9" id="KW-0756">Sterol biosynthesis</keyword>
<dbReference type="Gene3D" id="3.90.79.10">
    <property type="entry name" value="Nucleoside Triphosphate Pyrophosphohydrolase"/>
    <property type="match status" value="1"/>
</dbReference>
<proteinExistence type="inferred from homology"/>
<dbReference type="GO" id="GO:0004452">
    <property type="term" value="F:isopentenyl-diphosphate delta-isomerase activity"/>
    <property type="evidence" value="ECO:0007669"/>
    <property type="project" value="UniProtKB-EC"/>
</dbReference>